<dbReference type="InterPro" id="IPR010610">
    <property type="entry name" value="EryCIII-like_C"/>
</dbReference>
<dbReference type="InterPro" id="IPR050426">
    <property type="entry name" value="Glycosyltransferase_28"/>
</dbReference>
<dbReference type="Pfam" id="PF06722">
    <property type="entry name" value="EryCIII-like_C"/>
    <property type="match status" value="1"/>
</dbReference>
<reference evidence="2 3" key="1">
    <citation type="submission" date="2020-07" db="EMBL/GenBank/DDBJ databases">
        <title>Sequencing the genomes of 1000 actinobacteria strains.</title>
        <authorList>
            <person name="Klenk H.-P."/>
        </authorList>
    </citation>
    <scope>NUCLEOTIDE SEQUENCE [LARGE SCALE GENOMIC DNA]</scope>
    <source>
        <strain evidence="2 3">DSM 21350</strain>
    </source>
</reference>
<proteinExistence type="predicted"/>
<name>A0A7Y9E4P8_9ACTN</name>
<dbReference type="Gene3D" id="3.40.50.2000">
    <property type="entry name" value="Glycogen Phosphorylase B"/>
    <property type="match status" value="2"/>
</dbReference>
<dbReference type="PANTHER" id="PTHR48050">
    <property type="entry name" value="STEROL 3-BETA-GLUCOSYLTRANSFERASE"/>
    <property type="match status" value="1"/>
</dbReference>
<dbReference type="Proteomes" id="UP000535511">
    <property type="component" value="Unassembled WGS sequence"/>
</dbReference>
<evidence type="ECO:0000313" key="3">
    <source>
        <dbReference type="Proteomes" id="UP000535511"/>
    </source>
</evidence>
<feature type="domain" description="Erythromycin biosynthesis protein CIII-like C-terminal" evidence="1">
    <location>
        <begin position="216"/>
        <end position="360"/>
    </location>
</feature>
<dbReference type="SUPFAM" id="SSF53756">
    <property type="entry name" value="UDP-Glycosyltransferase/glycogen phosphorylase"/>
    <property type="match status" value="1"/>
</dbReference>
<dbReference type="GO" id="GO:0008194">
    <property type="term" value="F:UDP-glycosyltransferase activity"/>
    <property type="evidence" value="ECO:0007669"/>
    <property type="project" value="InterPro"/>
</dbReference>
<comment type="caution">
    <text evidence="2">The sequence shown here is derived from an EMBL/GenBank/DDBJ whole genome shotgun (WGS) entry which is preliminary data.</text>
</comment>
<dbReference type="EMBL" id="JACCBG010000001">
    <property type="protein sequence ID" value="NYD40962.1"/>
    <property type="molecule type" value="Genomic_DNA"/>
</dbReference>
<dbReference type="PANTHER" id="PTHR48050:SF13">
    <property type="entry name" value="STEROL 3-BETA-GLUCOSYLTRANSFERASE UGT80A2"/>
    <property type="match status" value="1"/>
</dbReference>
<dbReference type="CDD" id="cd03784">
    <property type="entry name" value="GT1_Gtf-like"/>
    <property type="match status" value="1"/>
</dbReference>
<gene>
    <name evidence="2" type="ORF">BJZ21_001045</name>
</gene>
<dbReference type="AlphaFoldDB" id="A0A7Y9E4P8"/>
<evidence type="ECO:0000313" key="2">
    <source>
        <dbReference type="EMBL" id="NYD40962.1"/>
    </source>
</evidence>
<keyword evidence="2" id="KW-0808">Transferase</keyword>
<keyword evidence="3" id="KW-1185">Reference proteome</keyword>
<accession>A0A7Y9E4P8</accession>
<dbReference type="GO" id="GO:0017000">
    <property type="term" value="P:antibiotic biosynthetic process"/>
    <property type="evidence" value="ECO:0007669"/>
    <property type="project" value="UniProtKB-ARBA"/>
</dbReference>
<dbReference type="RefSeq" id="WP_179662776.1">
    <property type="nucleotide sequence ID" value="NZ_JACCBG010000001.1"/>
</dbReference>
<dbReference type="InterPro" id="IPR002213">
    <property type="entry name" value="UDP_glucos_trans"/>
</dbReference>
<organism evidence="2 3">
    <name type="scientific">Nocardioides panaciterrulae</name>
    <dbReference type="NCBI Taxonomy" id="661492"/>
    <lineage>
        <taxon>Bacteria</taxon>
        <taxon>Bacillati</taxon>
        <taxon>Actinomycetota</taxon>
        <taxon>Actinomycetes</taxon>
        <taxon>Propionibacteriales</taxon>
        <taxon>Nocardioidaceae</taxon>
        <taxon>Nocardioides</taxon>
    </lineage>
</organism>
<evidence type="ECO:0000259" key="1">
    <source>
        <dbReference type="Pfam" id="PF06722"/>
    </source>
</evidence>
<dbReference type="GO" id="GO:0016758">
    <property type="term" value="F:hexosyltransferase activity"/>
    <property type="evidence" value="ECO:0007669"/>
    <property type="project" value="UniProtKB-ARBA"/>
</dbReference>
<sequence length="377" mass="39302">MPEILFVTWDGGGNLPPALGLATELARRGHQVRFLGHEANRRPVQAAGFEHEAYATARPFSSLAPGSPLAQLAMFGDRGMGRDLLDSLRRSPADLVVVDCLLFGAMEALRESGTRYVVLEHLYDAYLRGPWLRGPLGVGMRVRRLRPTRSLAGAAATLVATLPELDAGSRAPHATALDFIGPVVPPLGPRPEAREPAVLISLSTYAFPGMTGRLQSLLDAAGDLEARVVATTGPAIDPAGLRPAANTEVHRYVPHAEVMPAMSLVVGHGGHGTTMQALAHDLPVLVMPMHPFLDQPMVGASVAAAGAGAVVGRSAKPAELAPALAGLLAPGPHREAAARLGAAIRARPGAANGADRIEALLRPGLRGPGPGRPSARR</sequence>
<protein>
    <submittedName>
        <fullName evidence="2">UDP:flavonoid glycosyltransferase YjiC (YdhE family)</fullName>
    </submittedName>
</protein>